<protein>
    <recommendedName>
        <fullName evidence="4">Extracellular solute-binding protein</fullName>
    </recommendedName>
</protein>
<reference evidence="3" key="1">
    <citation type="journal article" date="2019" name="Int. J. Syst. Evol. Microbiol.">
        <title>The Global Catalogue of Microorganisms (GCM) 10K type strain sequencing project: providing services to taxonomists for standard genome sequencing and annotation.</title>
        <authorList>
            <consortium name="The Broad Institute Genomics Platform"/>
            <consortium name="The Broad Institute Genome Sequencing Center for Infectious Disease"/>
            <person name="Wu L."/>
            <person name="Ma J."/>
        </authorList>
    </citation>
    <scope>NUCLEOTIDE SEQUENCE [LARGE SCALE GENOMIC DNA]</scope>
    <source>
        <strain evidence="3">KCTC 12848</strain>
    </source>
</reference>
<keyword evidence="3" id="KW-1185">Reference proteome</keyword>
<dbReference type="SUPFAM" id="SSF53850">
    <property type="entry name" value="Periplasmic binding protein-like II"/>
    <property type="match status" value="1"/>
</dbReference>
<gene>
    <name evidence="2" type="ORF">ACFPFM_19810</name>
</gene>
<dbReference type="EMBL" id="JBHSJB010000017">
    <property type="protein sequence ID" value="MFC5055989.1"/>
    <property type="molecule type" value="Genomic_DNA"/>
</dbReference>
<proteinExistence type="predicted"/>
<comment type="caution">
    <text evidence="2">The sequence shown here is derived from an EMBL/GenBank/DDBJ whole genome shotgun (WGS) entry which is preliminary data.</text>
</comment>
<organism evidence="2 3">
    <name type="scientific">Saccharothrix xinjiangensis</name>
    <dbReference type="NCBI Taxonomy" id="204798"/>
    <lineage>
        <taxon>Bacteria</taxon>
        <taxon>Bacillati</taxon>
        <taxon>Actinomycetota</taxon>
        <taxon>Actinomycetes</taxon>
        <taxon>Pseudonocardiales</taxon>
        <taxon>Pseudonocardiaceae</taxon>
        <taxon>Saccharothrix</taxon>
    </lineage>
</organism>
<sequence length="266" mass="27970">MGGGTGVPGAVRANIGSVERQQGEALPQFALTGALVDLGPYGFGGFESDYTPSTWNSVRVGDGLFGLPQDSGPMALFYNRSVWDQLVENRLVAEIPGWTDAWYRALGDGTIASLAVGAWMPGVLEASVPGGAGKWAVAPLPAHDGTPVTAENGGSTQSVLRQSANPALAAAFVRARLAELTGRWLDGPTRGGITGHLARHHDTGTVNRQVLHSSLRVVLHSGYESAGRLLGSALPACLDTPGSLDNPHRRRHRHRPRLPTRSGRPG</sequence>
<dbReference type="RefSeq" id="WP_344039729.1">
    <property type="nucleotide sequence ID" value="NZ_BAAAKE010000018.1"/>
</dbReference>
<dbReference type="Gene3D" id="3.40.190.10">
    <property type="entry name" value="Periplasmic binding protein-like II"/>
    <property type="match status" value="3"/>
</dbReference>
<accession>A0ABV9Y2N4</accession>
<evidence type="ECO:0000256" key="1">
    <source>
        <dbReference type="SAM" id="MobiDB-lite"/>
    </source>
</evidence>
<evidence type="ECO:0000313" key="2">
    <source>
        <dbReference type="EMBL" id="MFC5055989.1"/>
    </source>
</evidence>
<name>A0ABV9Y2N4_9PSEU</name>
<evidence type="ECO:0000313" key="3">
    <source>
        <dbReference type="Proteomes" id="UP001595833"/>
    </source>
</evidence>
<feature type="compositionally biased region" description="Basic residues" evidence="1">
    <location>
        <begin position="248"/>
        <end position="258"/>
    </location>
</feature>
<dbReference type="Proteomes" id="UP001595833">
    <property type="component" value="Unassembled WGS sequence"/>
</dbReference>
<evidence type="ECO:0008006" key="4">
    <source>
        <dbReference type="Google" id="ProtNLM"/>
    </source>
</evidence>
<feature type="region of interest" description="Disordered" evidence="1">
    <location>
        <begin position="240"/>
        <end position="266"/>
    </location>
</feature>